<dbReference type="InterPro" id="IPR008491">
    <property type="entry name" value="CDK5RAP3"/>
</dbReference>
<dbReference type="Pfam" id="PF05600">
    <property type="entry name" value="CDK5RAP3"/>
    <property type="match status" value="1"/>
</dbReference>
<evidence type="ECO:0000256" key="2">
    <source>
        <dbReference type="SAM" id="Coils"/>
    </source>
</evidence>
<feature type="coiled-coil region" evidence="2">
    <location>
        <begin position="150"/>
        <end position="177"/>
    </location>
</feature>
<evidence type="ECO:0000256" key="3">
    <source>
        <dbReference type="SAM" id="MobiDB-lite"/>
    </source>
</evidence>
<name>A0A085MEU3_9BILA</name>
<feature type="coiled-coil region" evidence="2">
    <location>
        <begin position="451"/>
        <end position="478"/>
    </location>
</feature>
<keyword evidence="2" id="KW-0175">Coiled coil</keyword>
<evidence type="ECO:0000313" key="4">
    <source>
        <dbReference type="EMBL" id="KFD55739.1"/>
    </source>
</evidence>
<dbReference type="AlphaFoldDB" id="A0A085MEU3"/>
<feature type="compositionally biased region" description="Polar residues" evidence="3">
    <location>
        <begin position="324"/>
        <end position="340"/>
    </location>
</feature>
<evidence type="ECO:0000313" key="5">
    <source>
        <dbReference type="Proteomes" id="UP000030764"/>
    </source>
</evidence>
<proteinExistence type="inferred from homology"/>
<dbReference type="GO" id="GO:0012505">
    <property type="term" value="C:endomembrane system"/>
    <property type="evidence" value="ECO:0007669"/>
    <property type="project" value="TreeGrafter"/>
</dbReference>
<evidence type="ECO:0008006" key="6">
    <source>
        <dbReference type="Google" id="ProtNLM"/>
    </source>
</evidence>
<dbReference type="PANTHER" id="PTHR14894:SF0">
    <property type="entry name" value="CDK5 REGULATORY SUBUNIT-ASSOCIATED PROTEIN 3"/>
    <property type="match status" value="1"/>
</dbReference>
<dbReference type="Proteomes" id="UP000030764">
    <property type="component" value="Unassembled WGS sequence"/>
</dbReference>
<sequence length="515" mass="57880">MFPYNPANSFYIYSSVVVSCSSLMADYKSIPIDIHCFKLLDWLQSRRHCKRDWSQHIAKIRALISDAMKDMPENGTIATLLSDTPLVTYFECAKIVEMLKETEASSKNIFGSYTSQRMKDWQSILQQYEKDSVYLAESAHILTEYAQYEIPALKKQIAKLEELCQDCERKERDSELQIRDSSVLFRKECQTYGIEGANVPSELLRLADDLPKSQDKIVRKLASHLALLEFYEEFTENVLGRPLTNEEKKGSLKMFRFLSSHGNVSFYEWKHGKPPTAIVPPVSITGLQLTENGADDDAIDFGDDLLLDDSADAVNFGIEEIGSGEQSKSAPAQETPNQPDTVARGSDALSLLDNQNSLRLLMSDLLELKAFLKMRLVELDSDTSASHLALIDDAINESSIDKPQIERWAQGIDGIIADVTDPVLAHLSELKSSPGYLEELTKKICSHNVRADRARQTIAALKQRHAELCEQIITLREKVTACSRIVKKLQAEIEAEISRRYPGRQVNIIGSVLAV</sequence>
<gene>
    <name evidence="4" type="ORF">M513_03487</name>
</gene>
<keyword evidence="5" id="KW-1185">Reference proteome</keyword>
<dbReference type="GO" id="GO:0007346">
    <property type="term" value="P:regulation of mitotic cell cycle"/>
    <property type="evidence" value="ECO:0007669"/>
    <property type="project" value="TreeGrafter"/>
</dbReference>
<feature type="region of interest" description="Disordered" evidence="3">
    <location>
        <begin position="322"/>
        <end position="344"/>
    </location>
</feature>
<dbReference type="PANTHER" id="PTHR14894">
    <property type="entry name" value="CDK5 REGULATORY SUBUNIT-ASSOCIATED PROTEIN 3"/>
    <property type="match status" value="1"/>
</dbReference>
<accession>A0A085MEU3</accession>
<reference evidence="4 5" key="1">
    <citation type="journal article" date="2014" name="Nat. Genet.">
        <title>Genome and transcriptome of the porcine whipworm Trichuris suis.</title>
        <authorList>
            <person name="Jex A.R."/>
            <person name="Nejsum P."/>
            <person name="Schwarz E.M."/>
            <person name="Hu L."/>
            <person name="Young N.D."/>
            <person name="Hall R.S."/>
            <person name="Korhonen P.K."/>
            <person name="Liao S."/>
            <person name="Thamsborg S."/>
            <person name="Xia J."/>
            <person name="Xu P."/>
            <person name="Wang S."/>
            <person name="Scheerlinck J.P."/>
            <person name="Hofmann A."/>
            <person name="Sternberg P.W."/>
            <person name="Wang J."/>
            <person name="Gasser R.B."/>
        </authorList>
    </citation>
    <scope>NUCLEOTIDE SEQUENCE [LARGE SCALE GENOMIC DNA]</scope>
    <source>
        <strain evidence="4">DCEP-RM93M</strain>
    </source>
</reference>
<comment type="similarity">
    <text evidence="1">Belongs to the CDK5RAP3 family.</text>
</comment>
<protein>
    <recommendedName>
        <fullName evidence="6">CDK5 regulatory subunit-associated protein 3</fullName>
    </recommendedName>
</protein>
<organism evidence="4 5">
    <name type="scientific">Trichuris suis</name>
    <name type="common">pig whipworm</name>
    <dbReference type="NCBI Taxonomy" id="68888"/>
    <lineage>
        <taxon>Eukaryota</taxon>
        <taxon>Metazoa</taxon>
        <taxon>Ecdysozoa</taxon>
        <taxon>Nematoda</taxon>
        <taxon>Enoplea</taxon>
        <taxon>Dorylaimia</taxon>
        <taxon>Trichinellida</taxon>
        <taxon>Trichuridae</taxon>
        <taxon>Trichuris</taxon>
    </lineage>
</organism>
<dbReference type="EMBL" id="KL363198">
    <property type="protein sequence ID" value="KFD55739.1"/>
    <property type="molecule type" value="Genomic_DNA"/>
</dbReference>
<evidence type="ECO:0000256" key="1">
    <source>
        <dbReference type="ARBA" id="ARBA00007478"/>
    </source>
</evidence>